<dbReference type="EMBL" id="BDGX01000009">
    <property type="protein sequence ID" value="GAV48331.1"/>
    <property type="molecule type" value="Genomic_DNA"/>
</dbReference>
<dbReference type="Proteomes" id="UP000187013">
    <property type="component" value="Unassembled WGS sequence"/>
</dbReference>
<feature type="domain" description="RNB" evidence="2">
    <location>
        <begin position="519"/>
        <end position="852"/>
    </location>
</feature>
<comment type="caution">
    <text evidence="3">The sequence shown here is derived from an EMBL/GenBank/DDBJ whole genome shotgun (WGS) entry which is preliminary data.</text>
</comment>
<dbReference type="InterPro" id="IPR001900">
    <property type="entry name" value="RNase_II/R"/>
</dbReference>
<proteinExistence type="inferred from homology"/>
<protein>
    <recommendedName>
        <fullName evidence="2">RNB domain-containing protein</fullName>
    </recommendedName>
</protein>
<dbReference type="PANTHER" id="PTHR23355">
    <property type="entry name" value="RIBONUCLEASE"/>
    <property type="match status" value="1"/>
</dbReference>
<dbReference type="Pfam" id="PF00773">
    <property type="entry name" value="RNB"/>
    <property type="match status" value="1"/>
</dbReference>
<reference evidence="3 4" key="1">
    <citation type="submission" date="2016-08" db="EMBL/GenBank/DDBJ databases">
        <title>Draft genome sequence of allopolyploid Zygosaccharomyces rouxii.</title>
        <authorList>
            <person name="Watanabe J."/>
            <person name="Uehara K."/>
            <person name="Mogi Y."/>
            <person name="Tsukioka Y."/>
        </authorList>
    </citation>
    <scope>NUCLEOTIDE SEQUENCE [LARGE SCALE GENOMIC DNA]</scope>
    <source>
        <strain evidence="3 4">NBRC 110957</strain>
    </source>
</reference>
<dbReference type="GO" id="GO:0008859">
    <property type="term" value="F:exoribonuclease II activity"/>
    <property type="evidence" value="ECO:0007669"/>
    <property type="project" value="EnsemblFungi"/>
</dbReference>
<dbReference type="GO" id="GO:0003723">
    <property type="term" value="F:RNA binding"/>
    <property type="evidence" value="ECO:0007669"/>
    <property type="project" value="InterPro"/>
</dbReference>
<dbReference type="OrthoDB" id="2285229at2759"/>
<evidence type="ECO:0000313" key="4">
    <source>
        <dbReference type="Proteomes" id="UP000187013"/>
    </source>
</evidence>
<dbReference type="SMART" id="SM00955">
    <property type="entry name" value="RNB"/>
    <property type="match status" value="1"/>
</dbReference>
<dbReference type="GO" id="GO:0006402">
    <property type="term" value="P:mRNA catabolic process"/>
    <property type="evidence" value="ECO:0007669"/>
    <property type="project" value="TreeGrafter"/>
</dbReference>
<gene>
    <name evidence="3" type="ORF">ZYGR_0I06280</name>
</gene>
<dbReference type="GO" id="GO:0000932">
    <property type="term" value="C:P-body"/>
    <property type="evidence" value="ECO:0007669"/>
    <property type="project" value="TreeGrafter"/>
</dbReference>
<dbReference type="PANTHER" id="PTHR23355:SF59">
    <property type="entry name" value="EXORIBONUCLEASE II, MITOCHONDRIAL"/>
    <property type="match status" value="1"/>
</dbReference>
<dbReference type="SUPFAM" id="SSF50249">
    <property type="entry name" value="Nucleic acid-binding proteins"/>
    <property type="match status" value="1"/>
</dbReference>
<accession>A0A1Q2ZXZ6</accession>
<evidence type="ECO:0000259" key="2">
    <source>
        <dbReference type="SMART" id="SM00955"/>
    </source>
</evidence>
<dbReference type="InterPro" id="IPR022966">
    <property type="entry name" value="RNase_II/R_CS"/>
</dbReference>
<evidence type="ECO:0000313" key="3">
    <source>
        <dbReference type="EMBL" id="GAV48331.1"/>
    </source>
</evidence>
<dbReference type="InterPro" id="IPR012340">
    <property type="entry name" value="NA-bd_OB-fold"/>
</dbReference>
<comment type="similarity">
    <text evidence="1">Belongs to the RNR ribonuclease family.</text>
</comment>
<evidence type="ECO:0000256" key="1">
    <source>
        <dbReference type="RuleBase" id="RU003901"/>
    </source>
</evidence>
<dbReference type="InterPro" id="IPR050180">
    <property type="entry name" value="RNR_Ribonuclease"/>
</dbReference>
<name>A0A1Q2ZXZ6_ZYGRO</name>
<dbReference type="eggNOG" id="KOG2102">
    <property type="taxonomic scope" value="Eukaryota"/>
</dbReference>
<dbReference type="GO" id="GO:0000957">
    <property type="term" value="P:mitochondrial RNA catabolic process"/>
    <property type="evidence" value="ECO:0007669"/>
    <property type="project" value="EnsemblFungi"/>
</dbReference>
<organism evidence="3 4">
    <name type="scientific">Zygosaccharomyces rouxii</name>
    <dbReference type="NCBI Taxonomy" id="4956"/>
    <lineage>
        <taxon>Eukaryota</taxon>
        <taxon>Fungi</taxon>
        <taxon>Dikarya</taxon>
        <taxon>Ascomycota</taxon>
        <taxon>Saccharomycotina</taxon>
        <taxon>Saccharomycetes</taxon>
        <taxon>Saccharomycetales</taxon>
        <taxon>Saccharomycetaceae</taxon>
        <taxon>Zygosaccharomyces</taxon>
    </lineage>
</organism>
<dbReference type="PROSITE" id="PS01175">
    <property type="entry name" value="RIBONUCLEASE_II"/>
    <property type="match status" value="1"/>
</dbReference>
<sequence>MAMNIYISLPNRLACRGMSQIFARRLHLSQRCLRQVKKPKRASRTSNKEFGDAFSIPNRAMLDPPTPLSQEDIDRINYMFLSRTKDLEPGVEVKDLNRIKQEFYSRYGARYLNPCNSWFQRSEQNILGKSFSRSLINADPEALGIKNKRFLKFDPKELMSRPLQIGDLVLLKHQSPQLCMCIDVPSSTRDPRYTFTTVDGTIIFSTRNKVLMRIPHHLPNVPLLMKEMKHGFEPVGCVKNTTTETFILPIVPRQQITSPISHQISKRAWEEMPFTLKKLELLHRHLQDARGPWQVPFMNLVSMVEKLDMQLASASNTGAAYVEDLIRTCTFEPQAKLDSAIFLSVYCAIENQQQSHLWGNIHSSRALLSPVSVTVMPLRSQHLYHRSVLQNLKVRNYEAVSKFARLVDTGKYNEAIMEYPEIVKLLQDYAAGNFYNDATAISVVSKIFRKIQRFQEEDITRDICHQLLKELDSSQTTRNPLHYNLDLGLPSSSLRSSSEQDIYNLAHPVTFEGQDKNLRHDFGDMKVYCIDSETAHEIDDGVSIESHSDVKRTLHIHIADPASFFRECQEGTHGIESEILQIALNKSFTTYLPDLMSPMLPGSYSKAADLGKQGQKAKTITFSVDGSWIKNGQFQLQPESFRIKLGLVSNFPQVTYNTVDSMLAQASEVKNGSANLTDDQRNLKELYAISQNLRANRINTQQAVVFGSEFNKGQVALSPDENGVLQKVSFKDQLETPSSVLVSEMMILANTLSGQFFKDNNLPGVFRCYQPLALGPQAQNEYELLKSKIKEGKSLTFKDICMISTILNSSFYSSDGYRHEMIGAPHYLTVTSPLRRFPDMINHLQIHRLLKGLPLCFNKDDVDRFVWHIQSRDSILKDASRCSNTYWTLKYLKQLVENDKNKKFSVMINSVPQVGFVRCVLPDYSSARATLKLKPNEISHPVIGDIIENCRITKIDALEGLLEMEL</sequence>
<dbReference type="OMA" id="VFCIDSE"/>
<dbReference type="AlphaFoldDB" id="A0A1Q2ZXZ6"/>
<dbReference type="GO" id="GO:0045025">
    <property type="term" value="C:mitochondrial degradosome"/>
    <property type="evidence" value="ECO:0007669"/>
    <property type="project" value="EnsemblFungi"/>
</dbReference>